<organism evidence="1 2">
    <name type="scientific">Avena sativa</name>
    <name type="common">Oat</name>
    <dbReference type="NCBI Taxonomy" id="4498"/>
    <lineage>
        <taxon>Eukaryota</taxon>
        <taxon>Viridiplantae</taxon>
        <taxon>Streptophyta</taxon>
        <taxon>Embryophyta</taxon>
        <taxon>Tracheophyta</taxon>
        <taxon>Spermatophyta</taxon>
        <taxon>Magnoliopsida</taxon>
        <taxon>Liliopsida</taxon>
        <taxon>Poales</taxon>
        <taxon>Poaceae</taxon>
        <taxon>BOP clade</taxon>
        <taxon>Pooideae</taxon>
        <taxon>Poodae</taxon>
        <taxon>Poeae</taxon>
        <taxon>Poeae Chloroplast Group 1 (Aveneae type)</taxon>
        <taxon>Aveninae</taxon>
        <taxon>Avena</taxon>
    </lineage>
</organism>
<reference evidence="1" key="1">
    <citation type="submission" date="2021-05" db="EMBL/GenBank/DDBJ databases">
        <authorList>
            <person name="Scholz U."/>
            <person name="Mascher M."/>
            <person name="Fiebig A."/>
        </authorList>
    </citation>
    <scope>NUCLEOTIDE SEQUENCE [LARGE SCALE GENOMIC DNA]</scope>
</reference>
<protein>
    <submittedName>
        <fullName evidence="1">Uncharacterized protein</fullName>
    </submittedName>
</protein>
<name>A0ACD5UW96_AVESA</name>
<reference evidence="1" key="2">
    <citation type="submission" date="2025-09" db="UniProtKB">
        <authorList>
            <consortium name="EnsemblPlants"/>
        </authorList>
    </citation>
    <scope>IDENTIFICATION</scope>
</reference>
<keyword evidence="2" id="KW-1185">Reference proteome</keyword>
<dbReference type="Proteomes" id="UP001732700">
    <property type="component" value="Chromosome 2C"/>
</dbReference>
<proteinExistence type="predicted"/>
<evidence type="ECO:0000313" key="1">
    <source>
        <dbReference type="EnsemblPlants" id="AVESA.00010b.r2.2CG0325640.1.CDS"/>
    </source>
</evidence>
<sequence>MWRLKVGEGSGPWLRSTNGFLGRTVWEFDASAGAAEERGEVERVRREFADGRLRRRESADLLMRLQYGKQNNHDEDHHRLPPVKKLKKEDEVTEEIALASLRRALNQFSSLQSNNGCWPGDFSGVMFIMPGLVFSLYVTRSLDASLTPEHHERFAGTSTIIRTRMGDGAP</sequence>
<dbReference type="EnsemblPlants" id="AVESA.00010b.r2.2CG0325640.1">
    <property type="protein sequence ID" value="AVESA.00010b.r2.2CG0325640.1.CDS"/>
    <property type="gene ID" value="AVESA.00010b.r2.2CG0325640"/>
</dbReference>
<accession>A0ACD5UW96</accession>
<evidence type="ECO:0000313" key="2">
    <source>
        <dbReference type="Proteomes" id="UP001732700"/>
    </source>
</evidence>